<protein>
    <submittedName>
        <fullName evidence="1">Uncharacterized protein</fullName>
    </submittedName>
</protein>
<proteinExistence type="predicted"/>
<gene>
    <name evidence="1" type="ORF">SCE1572_06815</name>
</gene>
<name>S4XNW2_SORCE</name>
<dbReference type="EMBL" id="CP003969">
    <property type="protein sequence ID" value="AGP34234.1"/>
    <property type="molecule type" value="Genomic_DNA"/>
</dbReference>
<organism evidence="1 2">
    <name type="scientific">Sorangium cellulosum So0157-2</name>
    <dbReference type="NCBI Taxonomy" id="1254432"/>
    <lineage>
        <taxon>Bacteria</taxon>
        <taxon>Pseudomonadati</taxon>
        <taxon>Myxococcota</taxon>
        <taxon>Polyangia</taxon>
        <taxon>Polyangiales</taxon>
        <taxon>Polyangiaceae</taxon>
        <taxon>Sorangium</taxon>
    </lineage>
</organism>
<dbReference type="AlphaFoldDB" id="S4XNW2"/>
<accession>S4XNW2</accession>
<dbReference type="HOGENOM" id="CLU_3358543_0_0_7"/>
<dbReference type="Proteomes" id="UP000014803">
    <property type="component" value="Chromosome"/>
</dbReference>
<dbReference type="STRING" id="1254432.SCE1572_06815"/>
<evidence type="ECO:0000313" key="2">
    <source>
        <dbReference type="Proteomes" id="UP000014803"/>
    </source>
</evidence>
<sequence>MHQKAVNAAFKASGYNVKQLLIELTQTDVFHYTAAS</sequence>
<evidence type="ECO:0000313" key="1">
    <source>
        <dbReference type="EMBL" id="AGP34234.1"/>
    </source>
</evidence>
<reference evidence="1 2" key="1">
    <citation type="journal article" date="2013" name="Sci. Rep.">
        <title>Extraordinary expansion of a Sorangium cellulosum genome from an alkaline milieu.</title>
        <authorList>
            <person name="Han K."/>
            <person name="Li Z.F."/>
            <person name="Peng R."/>
            <person name="Zhu L.P."/>
            <person name="Zhou T."/>
            <person name="Wang L.G."/>
            <person name="Li S.G."/>
            <person name="Zhang X.B."/>
            <person name="Hu W."/>
            <person name="Wu Z.H."/>
            <person name="Qin N."/>
            <person name="Li Y.Z."/>
        </authorList>
    </citation>
    <scope>NUCLEOTIDE SEQUENCE [LARGE SCALE GENOMIC DNA]</scope>
    <source>
        <strain evidence="1 2">So0157-2</strain>
    </source>
</reference>
<dbReference type="KEGG" id="scu:SCE1572_06815"/>